<feature type="chain" id="PRO_5045373816" evidence="2">
    <location>
        <begin position="26"/>
        <end position="460"/>
    </location>
</feature>
<name>A0ABU9GT07_9GAMM</name>
<dbReference type="PANTHER" id="PTHR30203:SF23">
    <property type="entry name" value="OUTER MEMBRANE EFFLUX PROTEIN"/>
    <property type="match status" value="1"/>
</dbReference>
<protein>
    <submittedName>
        <fullName evidence="3">TolC family protein</fullName>
    </submittedName>
</protein>
<evidence type="ECO:0000313" key="3">
    <source>
        <dbReference type="EMBL" id="MEL0630391.1"/>
    </source>
</evidence>
<organism evidence="3 4">
    <name type="scientific">Psychromonas aquatilis</name>
    <dbReference type="NCBI Taxonomy" id="2005072"/>
    <lineage>
        <taxon>Bacteria</taxon>
        <taxon>Pseudomonadati</taxon>
        <taxon>Pseudomonadota</taxon>
        <taxon>Gammaproteobacteria</taxon>
        <taxon>Alteromonadales</taxon>
        <taxon>Psychromonadaceae</taxon>
        <taxon>Psychromonas</taxon>
    </lineage>
</organism>
<evidence type="ECO:0000256" key="2">
    <source>
        <dbReference type="SAM" id="SignalP"/>
    </source>
</evidence>
<keyword evidence="1" id="KW-0175">Coiled coil</keyword>
<keyword evidence="2" id="KW-0732">Signal</keyword>
<dbReference type="SUPFAM" id="SSF56954">
    <property type="entry name" value="Outer membrane efflux proteins (OEP)"/>
    <property type="match status" value="1"/>
</dbReference>
<sequence>MKLTHYLLSLTVGGMGLICSSLTFANTAGFYSKQQDTLNDLISIALNNDANRQQIFAQSQSIREMGLASSSLKDPKLKFGVGGLPADSFAFDQDPMTNISIGLMQEFERGSTLSLKKKKFDQQADSVAFQIKVRELDVINNMTKLWLELGFQQKAHQILIENKKLMREMLRYIKTSYSLGQSEVHDLLNAEIQMSKLDEKLQANKQMQQRTSSQLSEWLGSQWLSEQADLGATPRLTWSKLDQFLASTQGDRFYSLLSTHPLSEIAQLQIEANTTQVSIAEEAYTPQFAVEVMYGHRQSDGMNGQPASDLMSAYLTMDIPLFTDKRQDKSYSAAQYQVVEAKSNKAVILSRMNAQVNALLVDKNNLEQRLQRYNNSLLPQVKAKTKAVELGYQNNTAQFDEVLNASSDELTMEMEKWRLVTDLNKTKSNLAFLLDGFEYSVVKPSISSLSNGSRNSQDLF</sequence>
<feature type="coiled-coil region" evidence="1">
    <location>
        <begin position="349"/>
        <end position="376"/>
    </location>
</feature>
<proteinExistence type="predicted"/>
<evidence type="ECO:0000256" key="1">
    <source>
        <dbReference type="SAM" id="Coils"/>
    </source>
</evidence>
<feature type="signal peptide" evidence="2">
    <location>
        <begin position="1"/>
        <end position="25"/>
    </location>
</feature>
<comment type="caution">
    <text evidence="3">The sequence shown here is derived from an EMBL/GenBank/DDBJ whole genome shotgun (WGS) entry which is preliminary data.</text>
</comment>
<dbReference type="EMBL" id="JBAKAZ010000053">
    <property type="protein sequence ID" value="MEL0630391.1"/>
    <property type="molecule type" value="Genomic_DNA"/>
</dbReference>
<dbReference type="Proteomes" id="UP001369082">
    <property type="component" value="Unassembled WGS sequence"/>
</dbReference>
<dbReference type="Gene3D" id="1.20.1600.10">
    <property type="entry name" value="Outer membrane efflux proteins (OEP)"/>
    <property type="match status" value="1"/>
</dbReference>
<reference evidence="3 4" key="1">
    <citation type="submission" date="2024-02" db="EMBL/GenBank/DDBJ databases">
        <title>Bacteria isolated from the canopy kelp, Nereocystis luetkeana.</title>
        <authorList>
            <person name="Pfister C.A."/>
            <person name="Younker I.T."/>
            <person name="Light S.H."/>
        </authorList>
    </citation>
    <scope>NUCLEOTIDE SEQUENCE [LARGE SCALE GENOMIC DNA]</scope>
    <source>
        <strain evidence="3 4">TI.1.05</strain>
    </source>
</reference>
<evidence type="ECO:0000313" key="4">
    <source>
        <dbReference type="Proteomes" id="UP001369082"/>
    </source>
</evidence>
<keyword evidence="4" id="KW-1185">Reference proteome</keyword>
<dbReference type="InterPro" id="IPR010131">
    <property type="entry name" value="MdtP/NodT-like"/>
</dbReference>
<accession>A0ABU9GT07</accession>
<dbReference type="PANTHER" id="PTHR30203">
    <property type="entry name" value="OUTER MEMBRANE CATION EFFLUX PROTEIN"/>
    <property type="match status" value="1"/>
</dbReference>
<dbReference type="RefSeq" id="WP_341598519.1">
    <property type="nucleotide sequence ID" value="NZ_JBAKAZ010000053.1"/>
</dbReference>
<gene>
    <name evidence="3" type="ORF">V6256_12310</name>
</gene>